<evidence type="ECO:0000256" key="8">
    <source>
        <dbReference type="ARBA" id="ARBA00048679"/>
    </source>
</evidence>
<evidence type="ECO:0000313" key="12">
    <source>
        <dbReference type="Proteomes" id="UP001215280"/>
    </source>
</evidence>
<evidence type="ECO:0000256" key="1">
    <source>
        <dbReference type="ARBA" id="ARBA00012513"/>
    </source>
</evidence>
<name>A0AAD7J0X8_9AGAR</name>
<evidence type="ECO:0000256" key="6">
    <source>
        <dbReference type="ARBA" id="ARBA00022840"/>
    </source>
</evidence>
<evidence type="ECO:0000256" key="4">
    <source>
        <dbReference type="ARBA" id="ARBA00022741"/>
    </source>
</evidence>
<keyword evidence="6" id="KW-0067">ATP-binding</keyword>
<reference evidence="11" key="1">
    <citation type="submission" date="2023-03" db="EMBL/GenBank/DDBJ databases">
        <title>Massive genome expansion in bonnet fungi (Mycena s.s.) driven by repeated elements and novel gene families across ecological guilds.</title>
        <authorList>
            <consortium name="Lawrence Berkeley National Laboratory"/>
            <person name="Harder C.B."/>
            <person name="Miyauchi S."/>
            <person name="Viragh M."/>
            <person name="Kuo A."/>
            <person name="Thoen E."/>
            <person name="Andreopoulos B."/>
            <person name="Lu D."/>
            <person name="Skrede I."/>
            <person name="Drula E."/>
            <person name="Henrissat B."/>
            <person name="Morin E."/>
            <person name="Kohler A."/>
            <person name="Barry K."/>
            <person name="LaButti K."/>
            <person name="Morin E."/>
            <person name="Salamov A."/>
            <person name="Lipzen A."/>
            <person name="Mereny Z."/>
            <person name="Hegedus B."/>
            <person name="Baldrian P."/>
            <person name="Stursova M."/>
            <person name="Weitz H."/>
            <person name="Taylor A."/>
            <person name="Grigoriev I.V."/>
            <person name="Nagy L.G."/>
            <person name="Martin F."/>
            <person name="Kauserud H."/>
        </authorList>
    </citation>
    <scope>NUCLEOTIDE SEQUENCE</scope>
    <source>
        <strain evidence="11">CBHHK188m</strain>
    </source>
</reference>
<dbReference type="PANTHER" id="PTHR24419:SF18">
    <property type="entry name" value="SERINE_THREONINE-PROTEIN KINASE HASPIN"/>
    <property type="match status" value="1"/>
</dbReference>
<keyword evidence="12" id="KW-1185">Reference proteome</keyword>
<dbReference type="GO" id="GO:0005737">
    <property type="term" value="C:cytoplasm"/>
    <property type="evidence" value="ECO:0007669"/>
    <property type="project" value="TreeGrafter"/>
</dbReference>
<dbReference type="GO" id="GO:0005524">
    <property type="term" value="F:ATP binding"/>
    <property type="evidence" value="ECO:0007669"/>
    <property type="project" value="UniProtKB-KW"/>
</dbReference>
<dbReference type="PANTHER" id="PTHR24419">
    <property type="entry name" value="INTERLEUKIN-1 RECEPTOR-ASSOCIATED KINASE"/>
    <property type="match status" value="1"/>
</dbReference>
<protein>
    <recommendedName>
        <fullName evidence="1">non-specific serine/threonine protein kinase</fullName>
        <ecNumber evidence="1">2.7.11.1</ecNumber>
    </recommendedName>
</protein>
<evidence type="ECO:0000256" key="9">
    <source>
        <dbReference type="SAM" id="MobiDB-lite"/>
    </source>
</evidence>
<dbReference type="SUPFAM" id="SSF56112">
    <property type="entry name" value="Protein kinase-like (PK-like)"/>
    <property type="match status" value="1"/>
</dbReference>
<dbReference type="SMART" id="SM01331">
    <property type="entry name" value="DUF3635"/>
    <property type="match status" value="1"/>
</dbReference>
<organism evidence="11 12">
    <name type="scientific">Mycena maculata</name>
    <dbReference type="NCBI Taxonomy" id="230809"/>
    <lineage>
        <taxon>Eukaryota</taxon>
        <taxon>Fungi</taxon>
        <taxon>Dikarya</taxon>
        <taxon>Basidiomycota</taxon>
        <taxon>Agaricomycotina</taxon>
        <taxon>Agaricomycetes</taxon>
        <taxon>Agaricomycetidae</taxon>
        <taxon>Agaricales</taxon>
        <taxon>Marasmiineae</taxon>
        <taxon>Mycenaceae</taxon>
        <taxon>Mycena</taxon>
    </lineage>
</organism>
<comment type="catalytic activity">
    <reaction evidence="8">
        <text>L-seryl-[protein] + ATP = O-phospho-L-seryl-[protein] + ADP + H(+)</text>
        <dbReference type="Rhea" id="RHEA:17989"/>
        <dbReference type="Rhea" id="RHEA-COMP:9863"/>
        <dbReference type="Rhea" id="RHEA-COMP:11604"/>
        <dbReference type="ChEBI" id="CHEBI:15378"/>
        <dbReference type="ChEBI" id="CHEBI:29999"/>
        <dbReference type="ChEBI" id="CHEBI:30616"/>
        <dbReference type="ChEBI" id="CHEBI:83421"/>
        <dbReference type="ChEBI" id="CHEBI:456216"/>
        <dbReference type="EC" id="2.7.11.1"/>
    </reaction>
</comment>
<dbReference type="AlphaFoldDB" id="A0AAD7J0X8"/>
<dbReference type="InterPro" id="IPR011009">
    <property type="entry name" value="Kinase-like_dom_sf"/>
</dbReference>
<evidence type="ECO:0000259" key="10">
    <source>
        <dbReference type="SMART" id="SM01331"/>
    </source>
</evidence>
<dbReference type="GO" id="GO:0000278">
    <property type="term" value="P:mitotic cell cycle"/>
    <property type="evidence" value="ECO:0007669"/>
    <property type="project" value="TreeGrafter"/>
</dbReference>
<keyword evidence="5" id="KW-0418">Kinase</keyword>
<dbReference type="GO" id="GO:0072354">
    <property type="term" value="F:histone H3T3 kinase activity"/>
    <property type="evidence" value="ECO:0007669"/>
    <property type="project" value="TreeGrafter"/>
</dbReference>
<accession>A0AAD7J0X8</accession>
<dbReference type="InterPro" id="IPR024604">
    <property type="entry name" value="GSG2_C"/>
</dbReference>
<evidence type="ECO:0000256" key="2">
    <source>
        <dbReference type="ARBA" id="ARBA00022527"/>
    </source>
</evidence>
<dbReference type="EC" id="2.7.11.1" evidence="1"/>
<feature type="domain" description="Serine/threonine-protein kinase haspin C-terminal" evidence="10">
    <location>
        <begin position="630"/>
        <end position="708"/>
    </location>
</feature>
<dbReference type="Gene3D" id="3.30.200.20">
    <property type="entry name" value="Phosphorylase Kinase, domain 1"/>
    <property type="match status" value="1"/>
</dbReference>
<keyword evidence="3" id="KW-0808">Transferase</keyword>
<dbReference type="EMBL" id="JARJLG010000073">
    <property type="protein sequence ID" value="KAJ7752748.1"/>
    <property type="molecule type" value="Genomic_DNA"/>
</dbReference>
<comment type="catalytic activity">
    <reaction evidence="7">
        <text>L-threonyl-[protein] + ATP = O-phospho-L-threonyl-[protein] + ADP + H(+)</text>
        <dbReference type="Rhea" id="RHEA:46608"/>
        <dbReference type="Rhea" id="RHEA-COMP:11060"/>
        <dbReference type="Rhea" id="RHEA-COMP:11605"/>
        <dbReference type="ChEBI" id="CHEBI:15378"/>
        <dbReference type="ChEBI" id="CHEBI:30013"/>
        <dbReference type="ChEBI" id="CHEBI:30616"/>
        <dbReference type="ChEBI" id="CHEBI:61977"/>
        <dbReference type="ChEBI" id="CHEBI:456216"/>
        <dbReference type="EC" id="2.7.11.1"/>
    </reaction>
</comment>
<dbReference type="GO" id="GO:0035556">
    <property type="term" value="P:intracellular signal transduction"/>
    <property type="evidence" value="ECO:0007669"/>
    <property type="project" value="TreeGrafter"/>
</dbReference>
<keyword evidence="4" id="KW-0547">Nucleotide-binding</keyword>
<dbReference type="Pfam" id="PF12330">
    <property type="entry name" value="Haspin_kinase"/>
    <property type="match status" value="1"/>
</dbReference>
<evidence type="ECO:0000313" key="11">
    <source>
        <dbReference type="EMBL" id="KAJ7752748.1"/>
    </source>
</evidence>
<proteinExistence type="predicted"/>
<evidence type="ECO:0000256" key="5">
    <source>
        <dbReference type="ARBA" id="ARBA00022777"/>
    </source>
</evidence>
<feature type="region of interest" description="Disordered" evidence="9">
    <location>
        <begin position="155"/>
        <end position="183"/>
    </location>
</feature>
<evidence type="ECO:0000256" key="3">
    <source>
        <dbReference type="ARBA" id="ARBA00022679"/>
    </source>
</evidence>
<dbReference type="Gene3D" id="1.10.510.10">
    <property type="entry name" value="Transferase(Phosphotransferase) domain 1"/>
    <property type="match status" value="1"/>
</dbReference>
<gene>
    <name evidence="11" type="ORF">DFH07DRAFT_904186</name>
</gene>
<dbReference type="GO" id="GO:0005634">
    <property type="term" value="C:nucleus"/>
    <property type="evidence" value="ECO:0007669"/>
    <property type="project" value="TreeGrafter"/>
</dbReference>
<dbReference type="Proteomes" id="UP001215280">
    <property type="component" value="Unassembled WGS sequence"/>
</dbReference>
<sequence>MLGYHTKQVTAYGKRRQRIVNVDQERLPKAPPSIFDDLPAPQWAPVVSRMKKRENRAKSPSPKILQMRKKRLSPVMSPVHKMRKMLPQIRRLEEGADVLTPERRPLGVRALNTPGSPAVGNQRRVASGGKGTPLLNKPFSPFVDILVLDDQGMTVSQERRVSGPQFGSDSEDDFPPQPKPARRLRKLVSTRVESDESDSDSDELAAPISLASSPLIFPAEDILPSSPRTGRQPRFQVEVVLPLRKVPAPAKPLLPLVVPPVNVPTVVSPPLRSNTPARANPPLRYQHFASPIPRPRALTPIGGRGRRMFAPVTPPSPLTPTDGDLTIDLSDLSVSFSPESERSSLADEIPEYLQPLLAECGQSKSGLHEFSAFIKSFPYDPLVCADARTALGFRKIGEASYSEVFGIGDVVLKVIPLREEAQRRLRPNQKTPEVEGPAETDAKDVLKEIIVTHAMGEVCDGFVKLLRAYVVKGTYPQVLLELWDEYYERKGSEGVRPDTFTVSQAYAIIVLPNGGPDLEAFMFKSGSKGGWKQACSVFWQVAKALAHAEQLVSFEHRDLHLGQILVKETAVASRALQDVNQNRKVAKAQKPLMDDAVHGVTATLIDLGLSRMDAGDGSGGEMVHWTPFEEEVFMGEGDYQFDIYRYMRDHNGDNWEAFNPLTNAMWLHYLAVKLLKSKGLKAPARRKSQAPAAASSGFTERDCYECLVDLEDWLGHCVAAVVAESKLKGKGRKKKAPAVVPAPAPLLLGPLCAGEVVAYGVKKGWVKSMA</sequence>
<evidence type="ECO:0000256" key="7">
    <source>
        <dbReference type="ARBA" id="ARBA00047899"/>
    </source>
</evidence>
<comment type="caution">
    <text evidence="11">The sequence shown here is derived from an EMBL/GenBank/DDBJ whole genome shotgun (WGS) entry which is preliminary data.</text>
</comment>
<feature type="region of interest" description="Disordered" evidence="9">
    <location>
        <begin position="107"/>
        <end position="132"/>
    </location>
</feature>
<keyword evidence="2" id="KW-0723">Serine/threonine-protein kinase</keyword>